<protein>
    <submittedName>
        <fullName evidence="1">Uncharacterized protein</fullName>
    </submittedName>
</protein>
<keyword evidence="2" id="KW-1185">Reference proteome</keyword>
<reference evidence="1 2" key="1">
    <citation type="journal article" date="2022" name="bioRxiv">
        <title>Genomics of Preaxostyla Flagellates Illuminates Evolutionary Transitions and the Path Towards Mitochondrial Loss.</title>
        <authorList>
            <person name="Novak L.V.F."/>
            <person name="Treitli S.C."/>
            <person name="Pyrih J."/>
            <person name="Halakuc P."/>
            <person name="Pipaliya S.V."/>
            <person name="Vacek V."/>
            <person name="Brzon O."/>
            <person name="Soukal P."/>
            <person name="Eme L."/>
            <person name="Dacks J.B."/>
            <person name="Karnkowska A."/>
            <person name="Elias M."/>
            <person name="Hampl V."/>
        </authorList>
    </citation>
    <scope>NUCLEOTIDE SEQUENCE [LARGE SCALE GENOMIC DNA]</scope>
    <source>
        <strain evidence="1">NAU3</strain>
        <tissue evidence="1">Gut</tissue>
    </source>
</reference>
<dbReference type="EMBL" id="JARBJD010000265">
    <property type="protein sequence ID" value="KAK2945309.1"/>
    <property type="molecule type" value="Genomic_DNA"/>
</dbReference>
<evidence type="ECO:0000313" key="2">
    <source>
        <dbReference type="Proteomes" id="UP001281761"/>
    </source>
</evidence>
<comment type="caution">
    <text evidence="1">The sequence shown here is derived from an EMBL/GenBank/DDBJ whole genome shotgun (WGS) entry which is preliminary data.</text>
</comment>
<gene>
    <name evidence="1" type="ORF">BLNAU_19752</name>
</gene>
<proteinExistence type="predicted"/>
<name>A0ABQ9X1T4_9EUKA</name>
<evidence type="ECO:0000313" key="1">
    <source>
        <dbReference type="EMBL" id="KAK2945309.1"/>
    </source>
</evidence>
<accession>A0ABQ9X1T4</accession>
<dbReference type="Proteomes" id="UP001281761">
    <property type="component" value="Unassembled WGS sequence"/>
</dbReference>
<organism evidence="1 2">
    <name type="scientific">Blattamonas nauphoetae</name>
    <dbReference type="NCBI Taxonomy" id="2049346"/>
    <lineage>
        <taxon>Eukaryota</taxon>
        <taxon>Metamonada</taxon>
        <taxon>Preaxostyla</taxon>
        <taxon>Oxymonadida</taxon>
        <taxon>Blattamonas</taxon>
    </lineage>
</organism>
<sequence>MPGRPDDESQPTESAHRHSFVLVHLHPTSPNPLLHMNDAGTLKMSSIEFDGQNKTFSSQLIAVEDGHLQIASSSFSAMQMEFSALIESDGVVEIESCSFSDITRSTLNATVVHTTSEKRSVSVKQTKFLSCFGGSEERWVELTDRNPTAFAQAILEGTFNVSSPIRGVAVNSASSFSL</sequence>